<reference evidence="1" key="1">
    <citation type="submission" date="2020-04" db="EMBL/GenBank/DDBJ databases">
        <authorList>
            <person name="Chiriac C."/>
            <person name="Salcher M."/>
            <person name="Ghai R."/>
            <person name="Kavagutti S V."/>
        </authorList>
    </citation>
    <scope>NUCLEOTIDE SEQUENCE</scope>
</reference>
<name>A0A6J5LHK5_9CAUD</name>
<evidence type="ECO:0000313" key="1">
    <source>
        <dbReference type="EMBL" id="CAB4132763.1"/>
    </source>
</evidence>
<gene>
    <name evidence="1" type="ORF">UFOVP249_15</name>
</gene>
<protein>
    <submittedName>
        <fullName evidence="1">Uncharacterized protein</fullName>
    </submittedName>
</protein>
<dbReference type="EMBL" id="LR796268">
    <property type="protein sequence ID" value="CAB4132763.1"/>
    <property type="molecule type" value="Genomic_DNA"/>
</dbReference>
<organism evidence="1">
    <name type="scientific">uncultured Caudovirales phage</name>
    <dbReference type="NCBI Taxonomy" id="2100421"/>
    <lineage>
        <taxon>Viruses</taxon>
        <taxon>Duplodnaviria</taxon>
        <taxon>Heunggongvirae</taxon>
        <taxon>Uroviricota</taxon>
        <taxon>Caudoviricetes</taxon>
        <taxon>Peduoviridae</taxon>
        <taxon>Maltschvirus</taxon>
        <taxon>Maltschvirus maltsch</taxon>
    </lineage>
</organism>
<sequence length="73" mass="7869">MLNVCPECGEVNLCDTCTELFDREAEAMQALTEEDCCAVAADKFLANLGTGLSTTMLQDTRLNIASGEDVCLF</sequence>
<accession>A0A6J5LHK5</accession>
<proteinExistence type="predicted"/>